<feature type="compositionally biased region" description="Low complexity" evidence="1">
    <location>
        <begin position="328"/>
        <end position="338"/>
    </location>
</feature>
<name>A0A8I6YRD0_HORVV</name>
<sequence>MKATVPSFYPLSRFYISHVISTCFTDRDKKKGRQRRGKGKNMAGESLPSLAFAFARYIQRESRRRRFPRTHHQAARRRHGLGVTSGPRRRFFARNHRQNRCRGYARRGNHPLHGQAPTVHRAGSSAPAPAANGDIPAIHQAGPSAPVVAGDYIAPATPPSAFSIPPMDWLLAGPSAPFLGEEQMFPCELAPPPLPPYYMQHEFGPCPARTGAPLQLPSLTPSDELPEHLFPPGYGPISDLPSSTPVAAETGGYPVVPDLNGAIKMEDEGEGQGSSSTPPPPSPATPPPPPAPLLPPTPPPEARRILRQYAAAMALNRAAVRGAWSPAALGLTGAPGASSSGGGRAAARGTPRLP</sequence>
<evidence type="ECO:0000256" key="1">
    <source>
        <dbReference type="SAM" id="MobiDB-lite"/>
    </source>
</evidence>
<feature type="compositionally biased region" description="Low complexity" evidence="1">
    <location>
        <begin position="345"/>
        <end position="354"/>
    </location>
</feature>
<reference evidence="2" key="2">
    <citation type="submission" date="2020-10" db="EMBL/GenBank/DDBJ databases">
        <authorList>
            <person name="Scholz U."/>
            <person name="Mascher M."/>
            <person name="Fiebig A."/>
        </authorList>
    </citation>
    <scope>NUCLEOTIDE SEQUENCE [LARGE SCALE GENOMIC DNA]</scope>
    <source>
        <strain evidence="2">cv. Morex</strain>
    </source>
</reference>
<reference evidence="3" key="1">
    <citation type="journal article" date="2012" name="Nature">
        <title>A physical, genetic and functional sequence assembly of the barley genome.</title>
        <authorList>
            <consortium name="The International Barley Genome Sequencing Consortium"/>
            <person name="Mayer K.F."/>
            <person name="Waugh R."/>
            <person name="Brown J.W."/>
            <person name="Schulman A."/>
            <person name="Langridge P."/>
            <person name="Platzer M."/>
            <person name="Fincher G.B."/>
            <person name="Muehlbauer G.J."/>
            <person name="Sato K."/>
            <person name="Close T.J."/>
            <person name="Wise R.P."/>
            <person name="Stein N."/>
        </authorList>
    </citation>
    <scope>NUCLEOTIDE SEQUENCE [LARGE SCALE GENOMIC DNA]</scope>
    <source>
        <strain evidence="3">cv. Morex</strain>
    </source>
</reference>
<dbReference type="AlphaFoldDB" id="A0A8I6YRD0"/>
<dbReference type="Proteomes" id="UP000011116">
    <property type="component" value="Chromosome 5H"/>
</dbReference>
<dbReference type="EnsemblPlants" id="HORVU.MOREX.r3.5HG0471800.1">
    <property type="protein sequence ID" value="HORVU.MOREX.r3.5HG0471800.1.CDS1"/>
    <property type="gene ID" value="HORVU.MOREX.r3.5HG0471800"/>
</dbReference>
<feature type="region of interest" description="Disordered" evidence="1">
    <location>
        <begin position="328"/>
        <end position="354"/>
    </location>
</feature>
<feature type="region of interest" description="Disordered" evidence="1">
    <location>
        <begin position="63"/>
        <end position="86"/>
    </location>
</feature>
<keyword evidence="3" id="KW-1185">Reference proteome</keyword>
<protein>
    <submittedName>
        <fullName evidence="2">Uncharacterized protein</fullName>
    </submittedName>
</protein>
<organism evidence="2 3">
    <name type="scientific">Hordeum vulgare subsp. vulgare</name>
    <name type="common">Domesticated barley</name>
    <dbReference type="NCBI Taxonomy" id="112509"/>
    <lineage>
        <taxon>Eukaryota</taxon>
        <taxon>Viridiplantae</taxon>
        <taxon>Streptophyta</taxon>
        <taxon>Embryophyta</taxon>
        <taxon>Tracheophyta</taxon>
        <taxon>Spermatophyta</taxon>
        <taxon>Magnoliopsida</taxon>
        <taxon>Liliopsida</taxon>
        <taxon>Poales</taxon>
        <taxon>Poaceae</taxon>
        <taxon>BOP clade</taxon>
        <taxon>Pooideae</taxon>
        <taxon>Triticodae</taxon>
        <taxon>Triticeae</taxon>
        <taxon>Hordeinae</taxon>
        <taxon>Hordeum</taxon>
    </lineage>
</organism>
<feature type="compositionally biased region" description="Pro residues" evidence="1">
    <location>
        <begin position="277"/>
        <end position="300"/>
    </location>
</feature>
<accession>A0A8I6YRD0</accession>
<feature type="compositionally biased region" description="Basic residues" evidence="1">
    <location>
        <begin position="63"/>
        <end position="80"/>
    </location>
</feature>
<dbReference type="Gramene" id="HORVU.MOREX.r3.5HG0471800.1">
    <property type="protein sequence ID" value="HORVU.MOREX.r3.5HG0471800.1.CDS1"/>
    <property type="gene ID" value="HORVU.MOREX.r3.5HG0471800"/>
</dbReference>
<evidence type="ECO:0000313" key="2">
    <source>
        <dbReference type="EnsemblPlants" id="HORVU.MOREX.r3.5HG0471800.1.CDS1"/>
    </source>
</evidence>
<evidence type="ECO:0000313" key="3">
    <source>
        <dbReference type="Proteomes" id="UP000011116"/>
    </source>
</evidence>
<proteinExistence type="predicted"/>
<reference evidence="2" key="3">
    <citation type="submission" date="2022-01" db="UniProtKB">
        <authorList>
            <consortium name="EnsemblPlants"/>
        </authorList>
    </citation>
    <scope>IDENTIFICATION</scope>
    <source>
        <strain evidence="2">subsp. vulgare</strain>
    </source>
</reference>
<dbReference type="Gramene" id="HORVU.MOREX.r2.5HG0390760.1">
    <property type="protein sequence ID" value="HORVU.MOREX.r2.5HG0390760.1.CDS.1"/>
    <property type="gene ID" value="HORVU.MOREX.r2.5HG0390760"/>
</dbReference>
<feature type="region of interest" description="Disordered" evidence="1">
    <location>
        <begin position="216"/>
        <end position="303"/>
    </location>
</feature>